<dbReference type="InterPro" id="IPR015422">
    <property type="entry name" value="PyrdxlP-dep_Trfase_small"/>
</dbReference>
<dbReference type="Pfam" id="PF00202">
    <property type="entry name" value="Aminotran_3"/>
    <property type="match status" value="1"/>
</dbReference>
<keyword evidence="7" id="KW-0963">Cytoplasm</keyword>
<dbReference type="CDD" id="cd00610">
    <property type="entry name" value="OAT_like"/>
    <property type="match status" value="1"/>
</dbReference>
<comment type="subunit">
    <text evidence="7">Homodimer.</text>
</comment>
<dbReference type="SUPFAM" id="SSF53383">
    <property type="entry name" value="PLP-dependent transferases"/>
    <property type="match status" value="1"/>
</dbReference>
<feature type="modified residue" description="N6-(pyridoxal phosphate)lysine" evidence="7">
    <location>
        <position position="267"/>
    </location>
</feature>
<dbReference type="PANTHER" id="PTHR43713:SF3">
    <property type="entry name" value="GLUTAMATE-1-SEMIALDEHYDE 2,1-AMINOMUTASE 1, CHLOROPLASTIC-RELATED"/>
    <property type="match status" value="1"/>
</dbReference>
<dbReference type="PROSITE" id="PS00600">
    <property type="entry name" value="AA_TRANSFER_CLASS_3"/>
    <property type="match status" value="1"/>
</dbReference>
<dbReference type="Proteomes" id="UP000784128">
    <property type="component" value="Unassembled WGS sequence"/>
</dbReference>
<protein>
    <recommendedName>
        <fullName evidence="7">Glutamate-1-semialdehyde 2,1-aminomutase</fullName>
        <shortName evidence="7">GSA</shortName>
        <ecNumber evidence="7">5.4.3.8</ecNumber>
    </recommendedName>
    <alternativeName>
        <fullName evidence="7">Glutamate-1-semialdehyde aminotransferase</fullName>
        <shortName evidence="7">GSA-AT</shortName>
    </alternativeName>
</protein>
<comment type="caution">
    <text evidence="8">The sequence shown here is derived from an EMBL/GenBank/DDBJ whole genome shotgun (WGS) entry which is preliminary data.</text>
</comment>
<dbReference type="EMBL" id="JAHDYS010000009">
    <property type="protein sequence ID" value="MBT1072344.1"/>
    <property type="molecule type" value="Genomic_DNA"/>
</dbReference>
<evidence type="ECO:0000256" key="3">
    <source>
        <dbReference type="ARBA" id="ARBA00008981"/>
    </source>
</evidence>
<comment type="catalytic activity">
    <reaction evidence="7">
        <text>(S)-4-amino-5-oxopentanoate = 5-aminolevulinate</text>
        <dbReference type="Rhea" id="RHEA:14265"/>
        <dbReference type="ChEBI" id="CHEBI:57501"/>
        <dbReference type="ChEBI" id="CHEBI:356416"/>
        <dbReference type="EC" id="5.4.3.8"/>
    </reaction>
</comment>
<dbReference type="RefSeq" id="WP_214299159.1">
    <property type="nucleotide sequence ID" value="NZ_JAHDYS010000009.1"/>
</dbReference>
<evidence type="ECO:0000256" key="6">
    <source>
        <dbReference type="ARBA" id="ARBA00023244"/>
    </source>
</evidence>
<dbReference type="InterPro" id="IPR015421">
    <property type="entry name" value="PyrdxlP-dep_Trfase_major"/>
</dbReference>
<accession>A0ABS5U9K2</accession>
<dbReference type="GO" id="GO:0042286">
    <property type="term" value="F:glutamate-1-semialdehyde 2,1-aminomutase activity"/>
    <property type="evidence" value="ECO:0007669"/>
    <property type="project" value="UniProtKB-EC"/>
</dbReference>
<name>A0ABS5U9K2_9BACT</name>
<comment type="pathway">
    <text evidence="2">Porphyrin-containing compound metabolism; protoporphyrin-IX biosynthesis; 5-aminolevulinate from L-glutamyl-tRNA(Glu): step 2/2.</text>
</comment>
<organism evidence="8 9">
    <name type="scientific">Pelotalea chapellei</name>
    <dbReference type="NCBI Taxonomy" id="44671"/>
    <lineage>
        <taxon>Bacteria</taxon>
        <taxon>Pseudomonadati</taxon>
        <taxon>Thermodesulfobacteriota</taxon>
        <taxon>Desulfuromonadia</taxon>
        <taxon>Geobacterales</taxon>
        <taxon>Geobacteraceae</taxon>
        <taxon>Pelotalea</taxon>
    </lineage>
</organism>
<dbReference type="InterPro" id="IPR015424">
    <property type="entry name" value="PyrdxlP-dep_Trfase"/>
</dbReference>
<keyword evidence="4 7" id="KW-0663">Pyridoxal phosphate</keyword>
<evidence type="ECO:0000313" key="8">
    <source>
        <dbReference type="EMBL" id="MBT1072344.1"/>
    </source>
</evidence>
<sequence>MEHNRSSQLFQQAKRSIPGGVNSPVRAFRSVGADPLFIKRASNSHIYDADGNCFIDFVGSWGPMIVGHCHPQVIQAIKQALENGSSFGAPTELETTLAEMVISAVPSIEMVRMVSSGTEATMSAIRLARGYTGRDKIIKFSGCYHGHADSLLVKAGSGAATFGVPDSPGVPADVAKHTLTAEYNSLNSVRTLIAENSGQIACIIVEPVAGNMGTVPPREGFLEGLRDICTNEGIILIFDEVMSGFRVAYGGAQEVYGITPDMTTLGKIIGGGLPVGAFGGKREIMEKLSPSGGVYQAGTLSGNPLAMSAGIATLNLLKQPGFYQSLEEKSRKVAEGIAAAAKKAGYPIYSTRVGSMFCAFFSASEVHDWTSAAACDTAAFAKYFMAMLNEGIYLAPSQYETAFVSAAHSDSDIDLTIAAAEKSFKLIA</sequence>
<keyword evidence="9" id="KW-1185">Reference proteome</keyword>
<evidence type="ECO:0000256" key="1">
    <source>
        <dbReference type="ARBA" id="ARBA00001933"/>
    </source>
</evidence>
<keyword evidence="5 7" id="KW-0413">Isomerase</keyword>
<dbReference type="InterPro" id="IPR049704">
    <property type="entry name" value="Aminotrans_3_PPA_site"/>
</dbReference>
<dbReference type="Gene3D" id="3.40.640.10">
    <property type="entry name" value="Type I PLP-dependent aspartate aminotransferase-like (Major domain)"/>
    <property type="match status" value="1"/>
</dbReference>
<dbReference type="PANTHER" id="PTHR43713">
    <property type="entry name" value="GLUTAMATE-1-SEMIALDEHYDE 2,1-AMINOMUTASE"/>
    <property type="match status" value="1"/>
</dbReference>
<comment type="subcellular location">
    <subcellularLocation>
        <location evidence="7">Cytoplasm</location>
    </subcellularLocation>
</comment>
<evidence type="ECO:0000313" key="9">
    <source>
        <dbReference type="Proteomes" id="UP000784128"/>
    </source>
</evidence>
<dbReference type="EC" id="5.4.3.8" evidence="7"/>
<evidence type="ECO:0000256" key="4">
    <source>
        <dbReference type="ARBA" id="ARBA00022898"/>
    </source>
</evidence>
<evidence type="ECO:0000256" key="7">
    <source>
        <dbReference type="HAMAP-Rule" id="MF_00375"/>
    </source>
</evidence>
<evidence type="ECO:0000256" key="2">
    <source>
        <dbReference type="ARBA" id="ARBA00004819"/>
    </source>
</evidence>
<dbReference type="NCBIfam" id="TIGR00713">
    <property type="entry name" value="hemL"/>
    <property type="match status" value="1"/>
</dbReference>
<gene>
    <name evidence="7 8" type="primary">hemL</name>
    <name evidence="8" type="ORF">KJB30_11145</name>
</gene>
<keyword evidence="6 7" id="KW-0627">Porphyrin biosynthesis</keyword>
<dbReference type="InterPro" id="IPR004639">
    <property type="entry name" value="4pyrrol_synth_GluAld_NH2Trfase"/>
</dbReference>
<dbReference type="InterPro" id="IPR005814">
    <property type="entry name" value="Aminotrans_3"/>
</dbReference>
<comment type="cofactor">
    <cofactor evidence="1 7">
        <name>pyridoxal 5'-phosphate</name>
        <dbReference type="ChEBI" id="CHEBI:597326"/>
    </cofactor>
</comment>
<dbReference type="Gene3D" id="3.90.1150.10">
    <property type="entry name" value="Aspartate Aminotransferase, domain 1"/>
    <property type="match status" value="1"/>
</dbReference>
<reference evidence="8 9" key="1">
    <citation type="submission" date="2021-05" db="EMBL/GenBank/DDBJ databases">
        <title>The draft genome of Geobacter chapellei DSM 13688.</title>
        <authorList>
            <person name="Xu Z."/>
            <person name="Masuda Y."/>
            <person name="Itoh H."/>
            <person name="Senoo K."/>
        </authorList>
    </citation>
    <scope>NUCLEOTIDE SEQUENCE [LARGE SCALE GENOMIC DNA]</scope>
    <source>
        <strain evidence="8 9">DSM 13688</strain>
    </source>
</reference>
<dbReference type="NCBIfam" id="NF000818">
    <property type="entry name" value="PRK00062.1"/>
    <property type="match status" value="1"/>
</dbReference>
<proteinExistence type="inferred from homology"/>
<evidence type="ECO:0000256" key="5">
    <source>
        <dbReference type="ARBA" id="ARBA00023235"/>
    </source>
</evidence>
<comment type="similarity">
    <text evidence="3 7">Belongs to the class-III pyridoxal-phosphate-dependent aminotransferase family. HemL subfamily.</text>
</comment>
<dbReference type="HAMAP" id="MF_00375">
    <property type="entry name" value="HemL_aminotrans_3"/>
    <property type="match status" value="1"/>
</dbReference>